<keyword evidence="5 9" id="KW-0547">Nucleotide-binding</keyword>
<keyword evidence="8 9" id="KW-0119">Carbohydrate metabolism</keyword>
<name>A0A4V2UQW9_9PROT</name>
<feature type="binding site" evidence="9">
    <location>
        <begin position="190"/>
        <end position="191"/>
    </location>
    <ligand>
        <name>alpha-D-glucose 1-phosphate</name>
        <dbReference type="ChEBI" id="CHEBI:58601"/>
    </ligand>
</feature>
<feature type="binding site" evidence="9">
    <location>
        <position position="110"/>
    </location>
    <ligand>
        <name>alpha-D-glucose 1-phosphate</name>
        <dbReference type="ChEBI" id="CHEBI:58601"/>
    </ligand>
</feature>
<evidence type="ECO:0000313" key="12">
    <source>
        <dbReference type="EMBL" id="TCS73037.1"/>
    </source>
</evidence>
<evidence type="ECO:0000259" key="11">
    <source>
        <dbReference type="Pfam" id="PF24894"/>
    </source>
</evidence>
<proteinExistence type="inferred from homology"/>
<dbReference type="InterPro" id="IPR005836">
    <property type="entry name" value="ADP_Glu_pyroP_CS"/>
</dbReference>
<keyword evidence="7 9" id="KW-0320">Glycogen biosynthesis</keyword>
<dbReference type="GO" id="GO:0005524">
    <property type="term" value="F:ATP binding"/>
    <property type="evidence" value="ECO:0007669"/>
    <property type="project" value="UniProtKB-KW"/>
</dbReference>
<dbReference type="Gene3D" id="3.90.550.10">
    <property type="entry name" value="Spore Coat Polysaccharide Biosynthesis Protein SpsA, Chain A"/>
    <property type="match status" value="1"/>
</dbReference>
<keyword evidence="13" id="KW-1185">Reference proteome</keyword>
<dbReference type="UniPathway" id="UPA00164"/>
<feature type="site" description="Could play a key role in the communication between the regulatory and the substrate sites" evidence="9">
    <location>
        <position position="70"/>
    </location>
</feature>
<gene>
    <name evidence="9" type="primary">glgC</name>
    <name evidence="12" type="ORF">EDC61_103160</name>
</gene>
<dbReference type="InterPro" id="IPR056818">
    <property type="entry name" value="GlmU/GlgC-like_hexapep"/>
</dbReference>
<feature type="domain" description="Glucose-1-phosphate adenylyltransferase/Bifunctional protein GlmU-like C-terminal hexapeptide" evidence="11">
    <location>
        <begin position="310"/>
        <end position="413"/>
    </location>
</feature>
<keyword evidence="4 9" id="KW-0548">Nucleotidyltransferase</keyword>
<sequence length="426" mass="47530">MQREYPRFISVLTKSTVALILAGGRGSRLKDLTNWRAKPAVPFGGKFRIIDFPLSNCINSGIRRIGVLTQYKAHSLIKHIQRGWGFLRGEFNEFIELLPAQQRVDESSWYKGTADAVFQNLDILRIYKPEYVLILAGDHIYKMDYGEMLADHVRNEADMTVACLEVPLAEASAFGVMDVDADGRVVSFVEKPANPPAMPGRPDTALCSMGVYVFNAAFLYEQLIRDADDPHSEHDFGKDVIPHLLQSGYRVYAHSFSESCVYAQGEKPYWRDVGTVDAYWEANLDLARVTPELNIYDKDWPIWTDQQQLPPAKFVFDDDNRRGMAVDSTVSGGCIISGATVRRSVLFSNVHVAEGAYLEEAVVLPSVRIGEGVVIKKAVIDRGCQIPPGMAIGVDREADAARFLVTAQGVTLVTPEMLDQHIHHVR</sequence>
<protein>
    <recommendedName>
        <fullName evidence="9">Glucose-1-phosphate adenylyltransferase</fullName>
        <ecNumber evidence="9">2.7.7.27</ecNumber>
    </recommendedName>
    <alternativeName>
        <fullName evidence="9">ADP-glucose pyrophosphorylase</fullName>
        <shortName evidence="9">ADPGlc PPase</shortName>
    </alternativeName>
    <alternativeName>
        <fullName evidence="9">ADP-glucose synthase</fullName>
    </alternativeName>
</protein>
<evidence type="ECO:0000256" key="4">
    <source>
        <dbReference type="ARBA" id="ARBA00022695"/>
    </source>
</evidence>
<dbReference type="OrthoDB" id="9801810at2"/>
<dbReference type="InterPro" id="IPR011831">
    <property type="entry name" value="ADP-Glc_PPase"/>
</dbReference>
<dbReference type="Proteomes" id="UP000295135">
    <property type="component" value="Unassembled WGS sequence"/>
</dbReference>
<dbReference type="InterPro" id="IPR023049">
    <property type="entry name" value="GlgC_bac"/>
</dbReference>
<reference evidence="12 13" key="1">
    <citation type="submission" date="2019-03" db="EMBL/GenBank/DDBJ databases">
        <title>Genomic Encyclopedia of Type Strains, Phase IV (KMG-IV): sequencing the most valuable type-strain genomes for metagenomic binning, comparative biology and taxonomic classification.</title>
        <authorList>
            <person name="Goeker M."/>
        </authorList>
    </citation>
    <scope>NUCLEOTIDE SEQUENCE [LARGE SCALE GENOMIC DNA]</scope>
    <source>
        <strain evidence="12 13">DSM 103923</strain>
    </source>
</reference>
<dbReference type="InterPro" id="IPR011004">
    <property type="entry name" value="Trimer_LpxA-like_sf"/>
</dbReference>
<keyword evidence="6 9" id="KW-0067">ATP-binding</keyword>
<dbReference type="InterPro" id="IPR029044">
    <property type="entry name" value="Nucleotide-diphossugar_trans"/>
</dbReference>
<dbReference type="PROSITE" id="PS00809">
    <property type="entry name" value="ADP_GLC_PYROPHOSPH_2"/>
    <property type="match status" value="1"/>
</dbReference>
<evidence type="ECO:0000256" key="3">
    <source>
        <dbReference type="ARBA" id="ARBA00022679"/>
    </source>
</evidence>
<dbReference type="EMBL" id="SLZY01000003">
    <property type="protein sequence ID" value="TCS73037.1"/>
    <property type="molecule type" value="Genomic_DNA"/>
</dbReference>
<dbReference type="AlphaFoldDB" id="A0A4V2UQW9"/>
<dbReference type="NCBIfam" id="NF001947">
    <property type="entry name" value="PRK00725.1"/>
    <property type="match status" value="1"/>
</dbReference>
<dbReference type="CDD" id="cd04651">
    <property type="entry name" value="LbH_G1P_AT_C"/>
    <property type="match status" value="1"/>
</dbReference>
<dbReference type="RefSeq" id="WP_126462236.1">
    <property type="nucleotide sequence ID" value="NZ_AP018721.1"/>
</dbReference>
<keyword evidence="2 9" id="KW-0321">Glycogen metabolism</keyword>
<dbReference type="SUPFAM" id="SSF53448">
    <property type="entry name" value="Nucleotide-diphospho-sugar transferases"/>
    <property type="match status" value="1"/>
</dbReference>
<comment type="subunit">
    <text evidence="9">Homotetramer.</text>
</comment>
<dbReference type="FunFam" id="3.90.550.10:FF:000014">
    <property type="entry name" value="Glucose-1-phosphate adenylyltransferase"/>
    <property type="match status" value="1"/>
</dbReference>
<evidence type="ECO:0000256" key="2">
    <source>
        <dbReference type="ARBA" id="ARBA00022600"/>
    </source>
</evidence>
<dbReference type="NCBIfam" id="NF002023">
    <property type="entry name" value="PRK00844.1"/>
    <property type="match status" value="1"/>
</dbReference>
<dbReference type="PANTHER" id="PTHR43523">
    <property type="entry name" value="GLUCOSE-1-PHOSPHATE ADENYLYLTRANSFERASE-RELATED"/>
    <property type="match status" value="1"/>
</dbReference>
<dbReference type="EC" id="2.7.7.27" evidence="9"/>
<dbReference type="GO" id="GO:0008878">
    <property type="term" value="F:glucose-1-phosphate adenylyltransferase activity"/>
    <property type="evidence" value="ECO:0007669"/>
    <property type="project" value="UniProtKB-UniRule"/>
</dbReference>
<dbReference type="PANTHER" id="PTHR43523:SF2">
    <property type="entry name" value="GLUCOSE-1-PHOSPHATE ADENYLYLTRANSFERASE"/>
    <property type="match status" value="1"/>
</dbReference>
<comment type="catalytic activity">
    <reaction evidence="9">
        <text>alpha-D-glucose 1-phosphate + ATP + H(+) = ADP-alpha-D-glucose + diphosphate</text>
        <dbReference type="Rhea" id="RHEA:12120"/>
        <dbReference type="ChEBI" id="CHEBI:15378"/>
        <dbReference type="ChEBI" id="CHEBI:30616"/>
        <dbReference type="ChEBI" id="CHEBI:33019"/>
        <dbReference type="ChEBI" id="CHEBI:57498"/>
        <dbReference type="ChEBI" id="CHEBI:58601"/>
        <dbReference type="EC" id="2.7.7.27"/>
    </reaction>
</comment>
<evidence type="ECO:0000256" key="5">
    <source>
        <dbReference type="ARBA" id="ARBA00022741"/>
    </source>
</evidence>
<comment type="similarity">
    <text evidence="1 9">Belongs to the bacterial/plant glucose-1-phosphate adenylyltransferase family.</text>
</comment>
<dbReference type="HAMAP" id="MF_00624">
    <property type="entry name" value="GlgC"/>
    <property type="match status" value="1"/>
</dbReference>
<feature type="site" description="Could play a key role in the communication between the regulatory and the substrate sites" evidence="9">
    <location>
        <position position="109"/>
    </location>
</feature>
<feature type="domain" description="Nucleotidyl transferase" evidence="10">
    <location>
        <begin position="18"/>
        <end position="287"/>
    </location>
</feature>
<comment type="function">
    <text evidence="9">Involved in the biosynthesis of ADP-glucose, a building block required for the elongation reactions to produce glycogen. Catalyzes the reaction between ATP and alpha-D-glucose 1-phosphate (G1P) to produce pyrophosphate and ADP-Glc.</text>
</comment>
<evidence type="ECO:0000313" key="13">
    <source>
        <dbReference type="Proteomes" id="UP000295135"/>
    </source>
</evidence>
<evidence type="ECO:0000256" key="7">
    <source>
        <dbReference type="ARBA" id="ARBA00023056"/>
    </source>
</evidence>
<feature type="binding site" evidence="9">
    <location>
        <position position="175"/>
    </location>
    <ligand>
        <name>alpha-D-glucose 1-phosphate</name>
        <dbReference type="ChEBI" id="CHEBI:58601"/>
    </ligand>
</feature>
<dbReference type="NCBIfam" id="TIGR02091">
    <property type="entry name" value="glgC"/>
    <property type="match status" value="1"/>
</dbReference>
<evidence type="ECO:0000256" key="1">
    <source>
        <dbReference type="ARBA" id="ARBA00010443"/>
    </source>
</evidence>
<dbReference type="SUPFAM" id="SSF51161">
    <property type="entry name" value="Trimeric LpxA-like enzymes"/>
    <property type="match status" value="1"/>
</dbReference>
<dbReference type="GO" id="GO:0005978">
    <property type="term" value="P:glycogen biosynthetic process"/>
    <property type="evidence" value="ECO:0007669"/>
    <property type="project" value="UniProtKB-UniRule"/>
</dbReference>
<dbReference type="InterPro" id="IPR005835">
    <property type="entry name" value="NTP_transferase_dom"/>
</dbReference>
<dbReference type="CDD" id="cd02508">
    <property type="entry name" value="ADP_Glucose_PP"/>
    <property type="match status" value="1"/>
</dbReference>
<comment type="pathway">
    <text evidence="9">Glycan biosynthesis; glycogen biosynthesis.</text>
</comment>
<feature type="binding site" evidence="9">
    <location>
        <position position="208"/>
    </location>
    <ligand>
        <name>alpha-D-glucose 1-phosphate</name>
        <dbReference type="ChEBI" id="CHEBI:58601"/>
    </ligand>
</feature>
<evidence type="ECO:0000259" key="10">
    <source>
        <dbReference type="Pfam" id="PF00483"/>
    </source>
</evidence>
<evidence type="ECO:0000256" key="8">
    <source>
        <dbReference type="ARBA" id="ARBA00023277"/>
    </source>
</evidence>
<dbReference type="Pfam" id="PF00483">
    <property type="entry name" value="NTP_transferase"/>
    <property type="match status" value="1"/>
</dbReference>
<evidence type="ECO:0000256" key="6">
    <source>
        <dbReference type="ARBA" id="ARBA00022840"/>
    </source>
</evidence>
<evidence type="ECO:0000256" key="9">
    <source>
        <dbReference type="HAMAP-Rule" id="MF_00624"/>
    </source>
</evidence>
<comment type="caution">
    <text evidence="12">The sequence shown here is derived from an EMBL/GenBank/DDBJ whole genome shotgun (WGS) entry which is preliminary data.</text>
</comment>
<dbReference type="Gene3D" id="2.160.10.10">
    <property type="entry name" value="Hexapeptide repeat proteins"/>
    <property type="match status" value="1"/>
</dbReference>
<dbReference type="Pfam" id="PF24894">
    <property type="entry name" value="Hexapep_GlmU"/>
    <property type="match status" value="1"/>
</dbReference>
<keyword evidence="3 9" id="KW-0808">Transferase</keyword>
<dbReference type="PROSITE" id="PS00808">
    <property type="entry name" value="ADP_GLC_PYROPHOSPH_1"/>
    <property type="match status" value="1"/>
</dbReference>
<organism evidence="12 13">
    <name type="scientific">Sulfuritortus calidifontis</name>
    <dbReference type="NCBI Taxonomy" id="1914471"/>
    <lineage>
        <taxon>Bacteria</taxon>
        <taxon>Pseudomonadati</taxon>
        <taxon>Pseudomonadota</taxon>
        <taxon>Betaproteobacteria</taxon>
        <taxon>Nitrosomonadales</taxon>
        <taxon>Thiobacillaceae</taxon>
        <taxon>Sulfuritortus</taxon>
    </lineage>
</organism>
<accession>A0A4V2UQW9</accession>